<dbReference type="RefSeq" id="WP_089706257.1">
    <property type="nucleotide sequence ID" value="NZ_FNII01000008.1"/>
</dbReference>
<reference evidence="2" key="1">
    <citation type="submission" date="2016-10" db="EMBL/GenBank/DDBJ databases">
        <authorList>
            <person name="Varghese N."/>
            <person name="Submissions S."/>
        </authorList>
    </citation>
    <scope>NUCLEOTIDE SEQUENCE [LARGE SCALE GENOMIC DNA]</scope>
    <source>
        <strain evidence="2">CGMCC 1.6494</strain>
    </source>
</reference>
<dbReference type="OrthoDB" id="1550427at2"/>
<dbReference type="EMBL" id="FNII01000008">
    <property type="protein sequence ID" value="SDN77535.1"/>
    <property type="molecule type" value="Genomic_DNA"/>
</dbReference>
<evidence type="ECO:0000313" key="1">
    <source>
        <dbReference type="EMBL" id="SDN77535.1"/>
    </source>
</evidence>
<accession>A0A1H0E5D1</accession>
<dbReference type="AlphaFoldDB" id="A0A1H0E5D1"/>
<sequence length="260" mass="29127">MKAILHRMGYMMGCWLSCPRHDQLSSGPSDEHVASLLEPGDVLLVEGSSRLSVVIQYLTQSSWSHAALYVGAEQARRLGAQGQECFVEADVAEGIRLVGLSEFKGCHLRICRPVGLNDREIAALMAYVGQRLGQRYDLHNIIDLARYFFPLPPVPQRFRKRFLTLGSGDPTRAICSTLIAQAFQSVLYPILPIEEGDPSSTSQADGSDQLMTQRHYSLFTPRDFDLSPYFDIIKPRLASGFDPHRLHWRDQRHDGLSLSG</sequence>
<dbReference type="InterPro" id="IPR038765">
    <property type="entry name" value="Papain-like_cys_pep_sf"/>
</dbReference>
<organism evidence="1 2">
    <name type="scientific">Vreelandella arcis</name>
    <dbReference type="NCBI Taxonomy" id="416873"/>
    <lineage>
        <taxon>Bacteria</taxon>
        <taxon>Pseudomonadati</taxon>
        <taxon>Pseudomonadota</taxon>
        <taxon>Gammaproteobacteria</taxon>
        <taxon>Oceanospirillales</taxon>
        <taxon>Halomonadaceae</taxon>
        <taxon>Vreelandella</taxon>
    </lineage>
</organism>
<keyword evidence="2" id="KW-1185">Reference proteome</keyword>
<dbReference type="SUPFAM" id="SSF54001">
    <property type="entry name" value="Cysteine proteinases"/>
    <property type="match status" value="1"/>
</dbReference>
<dbReference type="InterPro" id="IPR024453">
    <property type="entry name" value="Peptidase_C92"/>
</dbReference>
<protein>
    <submittedName>
        <fullName evidence="1">Permuted papain-like amidase enzyme, YaeF/YiiX, C92 family</fullName>
    </submittedName>
</protein>
<gene>
    <name evidence="1" type="ORF">SAMN04487951_10823</name>
</gene>
<name>A0A1H0E5D1_9GAMM</name>
<dbReference type="Pfam" id="PF05708">
    <property type="entry name" value="Peptidase_C92"/>
    <property type="match status" value="1"/>
</dbReference>
<dbReference type="Gene3D" id="3.90.1720.10">
    <property type="entry name" value="endopeptidase domain like (from Nostoc punctiforme)"/>
    <property type="match status" value="1"/>
</dbReference>
<proteinExistence type="predicted"/>
<dbReference type="Proteomes" id="UP000199677">
    <property type="component" value="Unassembled WGS sequence"/>
</dbReference>
<evidence type="ECO:0000313" key="2">
    <source>
        <dbReference type="Proteomes" id="UP000199677"/>
    </source>
</evidence>